<name>A0A0A0VE29_9VIRU</name>
<dbReference type="EMBL" id="KP056312">
    <property type="protein sequence ID" value="AIW68496.1"/>
    <property type="molecule type" value="Genomic_DNA"/>
</dbReference>
<dbReference type="OrthoDB" id="24465at10239"/>
<dbReference type="Proteomes" id="UP000146922">
    <property type="component" value="Segment"/>
</dbReference>
<evidence type="ECO:0000313" key="3">
    <source>
        <dbReference type="Proteomes" id="UP000146922"/>
    </source>
</evidence>
<accession>A0A0A0VE29</accession>
<sequence>MNAKYDTDQGVGRMLFLGTIGLAVVVGGLMAYGYYYDGKTPSSGTSFHTASPIFSSRYRY</sequence>
<feature type="transmembrane region" description="Helical" evidence="1">
    <location>
        <begin position="12"/>
        <end position="35"/>
    </location>
</feature>
<evidence type="ECO:0000313" key="2">
    <source>
        <dbReference type="EMBL" id="AIW68496.1"/>
    </source>
</evidence>
<keyword evidence="1" id="KW-0812">Transmembrane</keyword>
<evidence type="ECO:0000256" key="1">
    <source>
        <dbReference type="SAM" id="Phobius"/>
    </source>
</evidence>
<keyword evidence="1" id="KW-1133">Transmembrane helix</keyword>
<organism evidence="2 3">
    <name type="scientific">common midwife toad virus-NL</name>
    <dbReference type="NCBI Taxonomy" id="2849710"/>
    <lineage>
        <taxon>Viruses</taxon>
        <taxon>Varidnaviria</taxon>
        <taxon>Bamfordvirae</taxon>
        <taxon>Nucleocytoviricota</taxon>
        <taxon>Megaviricetes</taxon>
        <taxon>Pimascovirales</taxon>
        <taxon>Pimascovirales incertae sedis</taxon>
        <taxon>Iridoviridae</taxon>
        <taxon>Alphairidovirinae</taxon>
        <taxon>Ranavirus</taxon>
        <taxon>Ranavirus alytes1</taxon>
        <taxon>Common midwife toad virus</taxon>
    </lineage>
</organism>
<proteinExistence type="predicted"/>
<keyword evidence="1" id="KW-0472">Membrane</keyword>
<protein>
    <submittedName>
        <fullName evidence="2">Uncharacterized protein</fullName>
    </submittedName>
</protein>
<reference evidence="2 3" key="1">
    <citation type="submission" date="2014-10" db="EMBL/GenBank/DDBJ databases">
        <authorList>
            <person name="van Beurden S.J."/>
            <person name="Hughes J."/>
            <person name="Saucedo B."/>
            <person name="Rijks J."/>
            <person name="Kik M."/>
            <person name="Haenen O.L.M."/>
            <person name="Engelsma M.Y."/>
            <person name="Grone A."/>
            <person name="Verheije H."/>
            <person name="Wilkie G."/>
        </authorList>
    </citation>
    <scope>NUCLEOTIDE SEQUENCE [LARGE SCALE GENOMIC DNA]</scope>
    <source>
        <strain evidence="2">Pelophylax kl. esculentus/2013/NL</strain>
    </source>
</reference>
<keyword evidence="3" id="KW-1185">Reference proteome</keyword>